<feature type="region of interest" description="Disordered" evidence="4">
    <location>
        <begin position="25"/>
        <end position="75"/>
    </location>
</feature>
<dbReference type="Gene3D" id="2.130.10.30">
    <property type="entry name" value="Regulator of chromosome condensation 1/beta-lactamase-inhibitor protein II"/>
    <property type="match status" value="2"/>
</dbReference>
<dbReference type="InterPro" id="IPR051210">
    <property type="entry name" value="Ub_ligase/GEF_domain"/>
</dbReference>
<dbReference type="SUPFAM" id="SSF50985">
    <property type="entry name" value="RCC1/BLIP-II"/>
    <property type="match status" value="2"/>
</dbReference>
<dbReference type="SUPFAM" id="SSF48371">
    <property type="entry name" value="ARM repeat"/>
    <property type="match status" value="1"/>
</dbReference>
<dbReference type="EMBL" id="CM029049">
    <property type="protein sequence ID" value="KAG2572910.1"/>
    <property type="molecule type" value="Genomic_DNA"/>
</dbReference>
<feature type="repeat" description="RCC1" evidence="3">
    <location>
        <begin position="589"/>
        <end position="642"/>
    </location>
</feature>
<evidence type="ECO:0000259" key="5">
    <source>
        <dbReference type="PROSITE" id="PS51366"/>
    </source>
</evidence>
<dbReference type="InterPro" id="IPR058923">
    <property type="entry name" value="RCC1-like_dom"/>
</dbReference>
<evidence type="ECO:0000313" key="6">
    <source>
        <dbReference type="EMBL" id="KAG2572910.1"/>
    </source>
</evidence>
<dbReference type="Gene3D" id="1.25.40.180">
    <property type="match status" value="1"/>
</dbReference>
<sequence>MASEEGAMSPTRMLAEGHLRVATGGGAPADGGIAVRHLPHHHPAKKDGVGGKTEQDNHEDVDSLPSQELKKLANGNNKVPGTLDGYKRLVVPIVEEYFCTGDVELAACELRGLGSDQFQHYFVKKLISMAMDRHDKEKEMASVLLSSLYADVLSSYMISEGFIMLLESIEDLTVDIPDAVDVLAVFIARAVVDEILPPVFLARARALLPEFSKGIQVLQVVEKSYLSAPHHAELVERKWGGSTHFTVEEAKKRIQALVLSKLMQRPMDATGNRASVVIKLHQTVNESNSSPSNPATDHSQRKCDANEITEQIPLAANPSILLHLLSSYELEPNDLAALEGTCKFFRSPANFEPDAALSLPELAALDTCCQKAMFKSMKHEEKEKLKQRCGGSWKLVLGYLLVGERNYRREKSQVIAGLGHSIVVTTKGDVYSFGANRSGQLGLGNTKDQFEPCLIRSLQGIRITQAAVGSRQTMLVTDTGSVYKFGQDAFGDLESSGTGTYTSSPKLLESLKGIFVVQASIGGKFSAVLSREGQVYTFSWGREARLGHASELTDVEPRLLSGPLENALVVQIAAGYCYLLMLAYQPTGMSVYSVGCGQGGKLGHGDKRNLVIPALVQHFHAQDVKPLSIYAGAFHCAALALDGRVFTWGWSGHGCLGHGNVGECVCLPTEVEDLKYVKARHLSAGDYTTFVVADNGDVYFFGSGTSLLVQADGVEKDTVLTPKLATSIVALNEKIAQISATHAWDYQGLASAHHTLVLTESGRLYSFGGGEKGQLGVKLVEGQEGRSTLDRVDIDGLA</sequence>
<dbReference type="InterPro" id="IPR003891">
    <property type="entry name" value="Initiation_fac_eIF4g_MI"/>
</dbReference>
<proteinExistence type="predicted"/>
<protein>
    <recommendedName>
        <fullName evidence="5">MI domain-containing protein</fullName>
    </recommendedName>
</protein>
<dbReference type="PRINTS" id="PR00633">
    <property type="entry name" value="RCCNDNSATION"/>
</dbReference>
<organism evidence="6 7">
    <name type="scientific">Panicum virgatum</name>
    <name type="common">Blackwell switchgrass</name>
    <dbReference type="NCBI Taxonomy" id="38727"/>
    <lineage>
        <taxon>Eukaryota</taxon>
        <taxon>Viridiplantae</taxon>
        <taxon>Streptophyta</taxon>
        <taxon>Embryophyta</taxon>
        <taxon>Tracheophyta</taxon>
        <taxon>Spermatophyta</taxon>
        <taxon>Magnoliopsida</taxon>
        <taxon>Liliopsida</taxon>
        <taxon>Poales</taxon>
        <taxon>Poaceae</taxon>
        <taxon>PACMAD clade</taxon>
        <taxon>Panicoideae</taxon>
        <taxon>Panicodae</taxon>
        <taxon>Paniceae</taxon>
        <taxon>Panicinae</taxon>
        <taxon>Panicum</taxon>
        <taxon>Panicum sect. Hiantes</taxon>
    </lineage>
</organism>
<dbReference type="PROSITE" id="PS50012">
    <property type="entry name" value="RCC1_3"/>
    <property type="match status" value="5"/>
</dbReference>
<dbReference type="Pfam" id="PF25390">
    <property type="entry name" value="WD40_RLD"/>
    <property type="match status" value="1"/>
</dbReference>
<gene>
    <name evidence="6" type="ORF">PVAP13_7KG208900</name>
</gene>
<evidence type="ECO:0000256" key="3">
    <source>
        <dbReference type="PROSITE-ProRule" id="PRU00235"/>
    </source>
</evidence>
<evidence type="ECO:0000256" key="2">
    <source>
        <dbReference type="ARBA" id="ARBA00022845"/>
    </source>
</evidence>
<feature type="repeat" description="RCC1" evidence="3">
    <location>
        <begin position="643"/>
        <end position="695"/>
    </location>
</feature>
<feature type="repeat" description="RCC1" evidence="3">
    <location>
        <begin position="533"/>
        <end position="585"/>
    </location>
</feature>
<feature type="compositionally biased region" description="Basic and acidic residues" evidence="4">
    <location>
        <begin position="45"/>
        <end position="61"/>
    </location>
</feature>
<comment type="caution">
    <text evidence="6">The sequence shown here is derived from an EMBL/GenBank/DDBJ whole genome shotgun (WGS) entry which is preliminary data.</text>
</comment>
<dbReference type="InterPro" id="IPR016024">
    <property type="entry name" value="ARM-type_fold"/>
</dbReference>
<dbReference type="Proteomes" id="UP000823388">
    <property type="component" value="Chromosome 7K"/>
</dbReference>
<dbReference type="SMART" id="SM00544">
    <property type="entry name" value="MA3"/>
    <property type="match status" value="1"/>
</dbReference>
<dbReference type="PANTHER" id="PTHR22870:SF198">
    <property type="entry name" value="F-BOX DOMAIN-CONTAINING PROTEIN"/>
    <property type="match status" value="1"/>
</dbReference>
<dbReference type="InterPro" id="IPR009091">
    <property type="entry name" value="RCC1/BLIP-II"/>
</dbReference>
<reference evidence="6" key="1">
    <citation type="submission" date="2020-05" db="EMBL/GenBank/DDBJ databases">
        <title>WGS assembly of Panicum virgatum.</title>
        <authorList>
            <person name="Lovell J.T."/>
            <person name="Jenkins J."/>
            <person name="Shu S."/>
            <person name="Juenger T.E."/>
            <person name="Schmutz J."/>
        </authorList>
    </citation>
    <scope>NUCLEOTIDE SEQUENCE</scope>
    <source>
        <strain evidence="6">AP13</strain>
    </source>
</reference>
<dbReference type="PANTHER" id="PTHR22870">
    <property type="entry name" value="REGULATOR OF CHROMOSOME CONDENSATION"/>
    <property type="match status" value="1"/>
</dbReference>
<dbReference type="AlphaFoldDB" id="A0A8T0QFR7"/>
<dbReference type="GO" id="GO:0006417">
    <property type="term" value="P:regulation of translation"/>
    <property type="evidence" value="ECO:0007669"/>
    <property type="project" value="UniProtKB-KW"/>
</dbReference>
<name>A0A8T0QFR7_PANVG</name>
<evidence type="ECO:0000313" key="7">
    <source>
        <dbReference type="Proteomes" id="UP000823388"/>
    </source>
</evidence>
<keyword evidence="1" id="KW-0677">Repeat</keyword>
<feature type="repeat" description="RCC1" evidence="3">
    <location>
        <begin position="480"/>
        <end position="532"/>
    </location>
</feature>
<dbReference type="PROSITE" id="PS51366">
    <property type="entry name" value="MI"/>
    <property type="match status" value="1"/>
</dbReference>
<dbReference type="Pfam" id="PF13540">
    <property type="entry name" value="RCC1_2"/>
    <property type="match status" value="1"/>
</dbReference>
<dbReference type="FunFam" id="1.25.40.180:FF:000009">
    <property type="entry name" value="programmed cell death protein 4"/>
    <property type="match status" value="1"/>
</dbReference>
<feature type="domain" description="MI" evidence="5">
    <location>
        <begin position="85"/>
        <end position="206"/>
    </location>
</feature>
<feature type="repeat" description="RCC1" evidence="3">
    <location>
        <begin position="428"/>
        <end position="479"/>
    </location>
</feature>
<keyword evidence="2" id="KW-0810">Translation regulation</keyword>
<evidence type="ECO:0000256" key="4">
    <source>
        <dbReference type="SAM" id="MobiDB-lite"/>
    </source>
</evidence>
<dbReference type="InterPro" id="IPR000408">
    <property type="entry name" value="Reg_chr_condens"/>
</dbReference>
<keyword evidence="7" id="KW-1185">Reference proteome</keyword>
<dbReference type="Pfam" id="PF02847">
    <property type="entry name" value="MA3"/>
    <property type="match status" value="1"/>
</dbReference>
<accession>A0A8T0QFR7</accession>
<evidence type="ECO:0000256" key="1">
    <source>
        <dbReference type="ARBA" id="ARBA00022737"/>
    </source>
</evidence>